<dbReference type="AlphaFoldDB" id="A0AAE0DNK8"/>
<evidence type="ECO:0000313" key="3">
    <source>
        <dbReference type="Proteomes" id="UP001276659"/>
    </source>
</evidence>
<gene>
    <name evidence="2" type="ORF">OEA41_008126</name>
</gene>
<reference evidence="2" key="1">
    <citation type="submission" date="2022-11" db="EMBL/GenBank/DDBJ databases">
        <title>Chromosomal genome sequence assembly and mating type (MAT) locus characterization of the leprose asexual lichenized fungus Lepraria neglecta (Nyl.) Erichsen.</title>
        <authorList>
            <person name="Allen J.L."/>
            <person name="Pfeffer B."/>
        </authorList>
    </citation>
    <scope>NUCLEOTIDE SEQUENCE</scope>
    <source>
        <strain evidence="2">Allen 5258</strain>
    </source>
</reference>
<keyword evidence="3" id="KW-1185">Reference proteome</keyword>
<evidence type="ECO:0000313" key="2">
    <source>
        <dbReference type="EMBL" id="KAK3176801.1"/>
    </source>
</evidence>
<feature type="region of interest" description="Disordered" evidence="1">
    <location>
        <begin position="1"/>
        <end position="49"/>
    </location>
</feature>
<dbReference type="Proteomes" id="UP001276659">
    <property type="component" value="Unassembled WGS sequence"/>
</dbReference>
<evidence type="ECO:0000256" key="1">
    <source>
        <dbReference type="SAM" id="MobiDB-lite"/>
    </source>
</evidence>
<comment type="caution">
    <text evidence="2">The sequence shown here is derived from an EMBL/GenBank/DDBJ whole genome shotgun (WGS) entry which is preliminary data.</text>
</comment>
<name>A0AAE0DNK8_9LECA</name>
<organism evidence="2 3">
    <name type="scientific">Lepraria neglecta</name>
    <dbReference type="NCBI Taxonomy" id="209136"/>
    <lineage>
        <taxon>Eukaryota</taxon>
        <taxon>Fungi</taxon>
        <taxon>Dikarya</taxon>
        <taxon>Ascomycota</taxon>
        <taxon>Pezizomycotina</taxon>
        <taxon>Lecanoromycetes</taxon>
        <taxon>OSLEUM clade</taxon>
        <taxon>Lecanoromycetidae</taxon>
        <taxon>Lecanorales</taxon>
        <taxon>Lecanorineae</taxon>
        <taxon>Stereocaulaceae</taxon>
        <taxon>Lepraria</taxon>
    </lineage>
</organism>
<protein>
    <submittedName>
        <fullName evidence="2">Uncharacterized protein</fullName>
    </submittedName>
</protein>
<sequence>MDPSALYAALENAIPTLEPERQSRLGSHNPGRGQGTAEEERPEPPHTLSAKYIAEYDSRDAETAAEDITDTLIFLSLLPITIPGRFMRNKAQRTIGRMRNFVDGTREDMYRNEQEDSEIERPE</sequence>
<accession>A0AAE0DNK8</accession>
<dbReference type="EMBL" id="JASNWA010000004">
    <property type="protein sequence ID" value="KAK3176801.1"/>
    <property type="molecule type" value="Genomic_DNA"/>
</dbReference>
<proteinExistence type="predicted"/>